<evidence type="ECO:0000256" key="3">
    <source>
        <dbReference type="ARBA" id="ARBA00022630"/>
    </source>
</evidence>
<dbReference type="PANTHER" id="PTHR11748">
    <property type="entry name" value="D-LACTATE DEHYDROGENASE"/>
    <property type="match status" value="1"/>
</dbReference>
<comment type="cofactor">
    <cofactor evidence="1">
        <name>FAD</name>
        <dbReference type="ChEBI" id="CHEBI:57692"/>
    </cofactor>
</comment>
<comment type="caution">
    <text evidence="9">The sequence shown here is derived from an EMBL/GenBank/DDBJ whole genome shotgun (WGS) entry which is preliminary data.</text>
</comment>
<evidence type="ECO:0000256" key="6">
    <source>
        <dbReference type="ARBA" id="ARBA00023002"/>
    </source>
</evidence>
<dbReference type="GO" id="GO:0004458">
    <property type="term" value="F:D-lactate dehydrogenase (cytochrome) activity"/>
    <property type="evidence" value="ECO:0007669"/>
    <property type="project" value="UniProtKB-EC"/>
</dbReference>
<dbReference type="SUPFAM" id="SSF56176">
    <property type="entry name" value="FAD-binding/transporter-associated domain-like"/>
    <property type="match status" value="1"/>
</dbReference>
<keyword evidence="4" id="KW-0274">FAD</keyword>
<reference evidence="9 10" key="1">
    <citation type="journal article" date="2016" name="Nat. Commun.">
        <title>Thousands of microbial genomes shed light on interconnected biogeochemical processes in an aquifer system.</title>
        <authorList>
            <person name="Anantharaman K."/>
            <person name="Brown C.T."/>
            <person name="Hug L.A."/>
            <person name="Sharon I."/>
            <person name="Castelle C.J."/>
            <person name="Probst A.J."/>
            <person name="Thomas B.C."/>
            <person name="Singh A."/>
            <person name="Wilkins M.J."/>
            <person name="Karaoz U."/>
            <person name="Brodie E.L."/>
            <person name="Williams K.H."/>
            <person name="Hubbard S.S."/>
            <person name="Banfield J.F."/>
        </authorList>
    </citation>
    <scope>NUCLEOTIDE SEQUENCE [LARGE SCALE GENOMIC DNA]</scope>
</reference>
<dbReference type="SUPFAM" id="SSF55103">
    <property type="entry name" value="FAD-linked oxidases, C-terminal domain"/>
    <property type="match status" value="1"/>
</dbReference>
<dbReference type="InterPro" id="IPR016164">
    <property type="entry name" value="FAD-linked_Oxase-like_C"/>
</dbReference>
<keyword evidence="5" id="KW-0809">Transit peptide</keyword>
<dbReference type="InterPro" id="IPR004113">
    <property type="entry name" value="FAD-bd_oxidored_4_C"/>
</dbReference>
<evidence type="ECO:0000313" key="9">
    <source>
        <dbReference type="EMBL" id="OGZ62581.1"/>
    </source>
</evidence>
<evidence type="ECO:0000256" key="1">
    <source>
        <dbReference type="ARBA" id="ARBA00001974"/>
    </source>
</evidence>
<dbReference type="InterPro" id="IPR016166">
    <property type="entry name" value="FAD-bd_PCMH"/>
</dbReference>
<evidence type="ECO:0000256" key="2">
    <source>
        <dbReference type="ARBA" id="ARBA00008000"/>
    </source>
</evidence>
<dbReference type="Pfam" id="PF01565">
    <property type="entry name" value="FAD_binding_4"/>
    <property type="match status" value="1"/>
</dbReference>
<feature type="domain" description="FAD-binding PCMH-type" evidence="8">
    <location>
        <begin position="32"/>
        <end position="266"/>
    </location>
</feature>
<dbReference type="InterPro" id="IPR006094">
    <property type="entry name" value="Oxid_FAD_bind_N"/>
</dbReference>
<dbReference type="GO" id="GO:0008720">
    <property type="term" value="F:D-lactate dehydrogenase (NAD+) activity"/>
    <property type="evidence" value="ECO:0007669"/>
    <property type="project" value="TreeGrafter"/>
</dbReference>
<dbReference type="Gene3D" id="3.30.70.2740">
    <property type="match status" value="1"/>
</dbReference>
<dbReference type="Gene3D" id="1.10.45.10">
    <property type="entry name" value="Vanillyl-alcohol Oxidase, Chain A, domain 4"/>
    <property type="match status" value="1"/>
</dbReference>
<evidence type="ECO:0000256" key="7">
    <source>
        <dbReference type="ARBA" id="ARBA00038897"/>
    </source>
</evidence>
<dbReference type="Gene3D" id="3.30.465.10">
    <property type="match status" value="2"/>
</dbReference>
<accession>A0A1G2HK36</accession>
<name>A0A1G2HK36_9BACT</name>
<gene>
    <name evidence="9" type="ORF">A3H51_02430</name>
</gene>
<proteinExistence type="inferred from homology"/>
<dbReference type="InterPro" id="IPR036318">
    <property type="entry name" value="FAD-bd_PCMH-like_sf"/>
</dbReference>
<dbReference type="Proteomes" id="UP000178509">
    <property type="component" value="Unassembled WGS sequence"/>
</dbReference>
<dbReference type="InterPro" id="IPR016171">
    <property type="entry name" value="Vanillyl_alc_oxidase_C-sub2"/>
</dbReference>
<dbReference type="EC" id="1.1.2.4" evidence="7"/>
<dbReference type="PROSITE" id="PS51387">
    <property type="entry name" value="FAD_PCMH"/>
    <property type="match status" value="1"/>
</dbReference>
<evidence type="ECO:0000259" key="8">
    <source>
        <dbReference type="PROSITE" id="PS51387"/>
    </source>
</evidence>
<dbReference type="GO" id="GO:1903457">
    <property type="term" value="P:lactate catabolic process"/>
    <property type="evidence" value="ECO:0007669"/>
    <property type="project" value="TreeGrafter"/>
</dbReference>
<dbReference type="AlphaFoldDB" id="A0A1G2HK36"/>
<dbReference type="InterPro" id="IPR016169">
    <property type="entry name" value="FAD-bd_PCMH_sub2"/>
</dbReference>
<dbReference type="EMBL" id="MHOJ01000015">
    <property type="protein sequence ID" value="OGZ62581.1"/>
    <property type="molecule type" value="Genomic_DNA"/>
</dbReference>
<comment type="similarity">
    <text evidence="2">Belongs to the FAD-binding oxidoreductase/transferase type 4 family.</text>
</comment>
<dbReference type="GO" id="GO:0071949">
    <property type="term" value="F:FAD binding"/>
    <property type="evidence" value="ECO:0007669"/>
    <property type="project" value="InterPro"/>
</dbReference>
<evidence type="ECO:0000256" key="4">
    <source>
        <dbReference type="ARBA" id="ARBA00022827"/>
    </source>
</evidence>
<dbReference type="PANTHER" id="PTHR11748:SF111">
    <property type="entry name" value="D-LACTATE DEHYDROGENASE, MITOCHONDRIAL-RELATED"/>
    <property type="match status" value="1"/>
</dbReference>
<protein>
    <recommendedName>
        <fullName evidence="7">D-lactate dehydrogenase (cytochrome)</fullName>
        <ecNumber evidence="7">1.1.2.4</ecNumber>
    </recommendedName>
</protein>
<sequence>MELREELQKLIKGEVHTDDATLERYSTDTSLFKVTPKAVVFPKDAQDIKKIVEFVNSRTISGSPTSRDLSITARSGGTDMSGGPLNEGIIFDFTKYMNIFALKNMEATVQPGVFYRDFEKETQKIGVFLPSYPASKSIAALGGMVANNSGGEKTLRYGQTKKYVKELKVVLSDGNEYTFGKLNKQELENKKQRQDFEGDIYRKIYGLLESNYDIIQNARPKVSKNSAGYFLWDVWDRENFDLTQLFTGSQGTLGIITQAKLRLIKEKKHSRLGILYLRKLKSLPDIVNKVLSLEPEGLEAFDDNTLFLALRFFPAIAKKAKGGNLLKFALQFLPDVWAQLKLMAIADIVVLVEFAEDTEREVEEKINKLHDILKGTRGVSAHLLHESGKAEKYWTIRRESFALLRKNVSGKKTAPFVDDLIVKPEKLPHVLSQVYKILKKYGIKATLAGHAGSGNFHIIPLMDLTKQSEREKIPKVADEVYNLIIAEGGSITAEHNDGLIRSPYLEKMYGKEVYNLFERTKEIFDPKNIFNPGKKVGSSMEYAMKHINHP</sequence>
<organism evidence="9 10">
    <name type="scientific">Candidatus Spechtbacteria bacterium RIFCSPLOWO2_02_FULL_38_8</name>
    <dbReference type="NCBI Taxonomy" id="1802164"/>
    <lineage>
        <taxon>Bacteria</taxon>
        <taxon>Candidatus Spechtiibacteriota</taxon>
    </lineage>
</organism>
<dbReference type="STRING" id="1802164.A3H51_02430"/>
<keyword evidence="6" id="KW-0560">Oxidoreductase</keyword>
<dbReference type="Pfam" id="PF02913">
    <property type="entry name" value="FAD-oxidase_C"/>
    <property type="match status" value="1"/>
</dbReference>
<keyword evidence="3" id="KW-0285">Flavoprotein</keyword>
<evidence type="ECO:0000256" key="5">
    <source>
        <dbReference type="ARBA" id="ARBA00022946"/>
    </source>
</evidence>
<evidence type="ECO:0000313" key="10">
    <source>
        <dbReference type="Proteomes" id="UP000178509"/>
    </source>
</evidence>